<keyword evidence="1" id="KW-0472">Membrane</keyword>
<evidence type="ECO:0000313" key="3">
    <source>
        <dbReference type="Proteomes" id="UP000027120"/>
    </source>
</evidence>
<evidence type="ECO:0000256" key="1">
    <source>
        <dbReference type="SAM" id="Phobius"/>
    </source>
</evidence>
<keyword evidence="3" id="KW-1185">Reference proteome</keyword>
<dbReference type="AlphaFoldDB" id="A0A067EZL0"/>
<reference evidence="2 3" key="1">
    <citation type="submission" date="2014-04" db="EMBL/GenBank/DDBJ databases">
        <authorList>
            <consortium name="International Citrus Genome Consortium"/>
            <person name="Gmitter F."/>
            <person name="Chen C."/>
            <person name="Farmerie W."/>
            <person name="Harkins T."/>
            <person name="Desany B."/>
            <person name="Mohiuddin M."/>
            <person name="Kodira C."/>
            <person name="Borodovsky M."/>
            <person name="Lomsadze A."/>
            <person name="Burns P."/>
            <person name="Jenkins J."/>
            <person name="Prochnik S."/>
            <person name="Shu S."/>
            <person name="Chapman J."/>
            <person name="Pitluck S."/>
            <person name="Schmutz J."/>
            <person name="Rokhsar D."/>
        </authorList>
    </citation>
    <scope>NUCLEOTIDE SEQUENCE</scope>
</reference>
<name>A0A067EZL0_CITSI</name>
<protein>
    <recommendedName>
        <fullName evidence="4">FBD domain-containing protein</fullName>
    </recommendedName>
</protein>
<gene>
    <name evidence="2" type="ORF">CISIN_1g044492mg</name>
</gene>
<organism evidence="2 3">
    <name type="scientific">Citrus sinensis</name>
    <name type="common">Sweet orange</name>
    <name type="synonym">Citrus aurantium var. sinensis</name>
    <dbReference type="NCBI Taxonomy" id="2711"/>
    <lineage>
        <taxon>Eukaryota</taxon>
        <taxon>Viridiplantae</taxon>
        <taxon>Streptophyta</taxon>
        <taxon>Embryophyta</taxon>
        <taxon>Tracheophyta</taxon>
        <taxon>Spermatophyta</taxon>
        <taxon>Magnoliopsida</taxon>
        <taxon>eudicotyledons</taxon>
        <taxon>Gunneridae</taxon>
        <taxon>Pentapetalae</taxon>
        <taxon>rosids</taxon>
        <taxon>malvids</taxon>
        <taxon>Sapindales</taxon>
        <taxon>Rutaceae</taxon>
        <taxon>Aurantioideae</taxon>
        <taxon>Citrus</taxon>
    </lineage>
</organism>
<sequence length="283" mass="31863">MGRGSNNSGGLHGGSTVYRRLGSAQQLFYNLSTSRFYSGFYNPLPLQSYVGFLLYVLGFVLLICCCVMPMDTWCVKRGNDDMDDTSVILINKKRRRHNLDEDLTSLLSIMKEVKENDILIGLMLCIERTTCLKSLKVSGPLLKLRRLGVETPKLEIFGIPVPEAAPYNIPQPYSVKHLDSAVEDDDCLLSCAAFFKASPSFYKFIFSVEPSSGSARSVKDHPYVSFTDLRIRVVELNRFERLIADVESLICLIENAKLLEKITVDTCKPYYLGIFKGIMLRGK</sequence>
<proteinExistence type="predicted"/>
<dbReference type="EMBL" id="KK784974">
    <property type="protein sequence ID" value="KDO56391.1"/>
    <property type="molecule type" value="Genomic_DNA"/>
</dbReference>
<accession>A0A067EZL0</accession>
<evidence type="ECO:0000313" key="2">
    <source>
        <dbReference type="EMBL" id="KDO56391.1"/>
    </source>
</evidence>
<feature type="transmembrane region" description="Helical" evidence="1">
    <location>
        <begin position="46"/>
        <end position="68"/>
    </location>
</feature>
<keyword evidence="1" id="KW-0812">Transmembrane</keyword>
<evidence type="ECO:0008006" key="4">
    <source>
        <dbReference type="Google" id="ProtNLM"/>
    </source>
</evidence>
<dbReference type="Proteomes" id="UP000027120">
    <property type="component" value="Unassembled WGS sequence"/>
</dbReference>
<keyword evidence="1" id="KW-1133">Transmembrane helix</keyword>